<accession>A0A6J7WCF1</accession>
<evidence type="ECO:0000313" key="1">
    <source>
        <dbReference type="EMBL" id="CAB5194815.1"/>
    </source>
</evidence>
<name>A0A6J7WCF1_9CAUD</name>
<proteinExistence type="predicted"/>
<dbReference type="EMBL" id="LR798225">
    <property type="protein sequence ID" value="CAB5194815.1"/>
    <property type="molecule type" value="Genomic_DNA"/>
</dbReference>
<gene>
    <name evidence="1" type="ORF">UFOVP172_31</name>
</gene>
<protein>
    <submittedName>
        <fullName evidence="1">Uncharacterized protein</fullName>
    </submittedName>
</protein>
<sequence length="112" mass="12639">MKHKELAKQAGFDFDDYYDSVTQEELERFAELVRQDERAKCASDYLQDCCDAIAVAEHNEREACAELATQKAKHIFDHAEIYAVGASETANAQATAWQLKVLADEIRARGNK</sequence>
<organism evidence="1">
    <name type="scientific">uncultured Caudovirales phage</name>
    <dbReference type="NCBI Taxonomy" id="2100421"/>
    <lineage>
        <taxon>Viruses</taxon>
        <taxon>Duplodnaviria</taxon>
        <taxon>Heunggongvirae</taxon>
        <taxon>Uroviricota</taxon>
        <taxon>Caudoviricetes</taxon>
        <taxon>Peduoviridae</taxon>
        <taxon>Maltschvirus</taxon>
        <taxon>Maltschvirus maltsch</taxon>
    </lineage>
</organism>
<reference evidence="1" key="1">
    <citation type="submission" date="2020-05" db="EMBL/GenBank/DDBJ databases">
        <authorList>
            <person name="Chiriac C."/>
            <person name="Salcher M."/>
            <person name="Ghai R."/>
            <person name="Kavagutti S V."/>
        </authorList>
    </citation>
    <scope>NUCLEOTIDE SEQUENCE</scope>
</reference>